<evidence type="ECO:0000313" key="2">
    <source>
        <dbReference type="Proteomes" id="UP001055658"/>
    </source>
</evidence>
<gene>
    <name evidence="1" type="ORF">MJO52_18610</name>
</gene>
<keyword evidence="2" id="KW-1185">Reference proteome</keyword>
<dbReference type="RefSeq" id="WP_252083453.1">
    <property type="nucleotide sequence ID" value="NZ_CP092418.1"/>
</dbReference>
<reference evidence="1" key="1">
    <citation type="submission" date="2022-02" db="EMBL/GenBank/DDBJ databases">
        <title>Coral-associated bacteria.</title>
        <authorList>
            <person name="Tang K."/>
            <person name="Wang X."/>
        </authorList>
    </citation>
    <scope>NUCLEOTIDE SEQUENCE</scope>
    <source>
        <strain evidence="1">SCSIO 43006</strain>
    </source>
</reference>
<name>A0ABY4VAS8_9GAMM</name>
<evidence type="ECO:0008006" key="3">
    <source>
        <dbReference type="Google" id="ProtNLM"/>
    </source>
</evidence>
<proteinExistence type="predicted"/>
<protein>
    <recommendedName>
        <fullName evidence="3">Chemotaxis protein</fullName>
    </recommendedName>
</protein>
<evidence type="ECO:0000313" key="1">
    <source>
        <dbReference type="EMBL" id="USD21050.1"/>
    </source>
</evidence>
<organism evidence="1 2">
    <name type="scientific">Microbulbifer variabilis</name>
    <dbReference type="NCBI Taxonomy" id="266805"/>
    <lineage>
        <taxon>Bacteria</taxon>
        <taxon>Pseudomonadati</taxon>
        <taxon>Pseudomonadota</taxon>
        <taxon>Gammaproteobacteria</taxon>
        <taxon>Cellvibrionales</taxon>
        <taxon>Microbulbiferaceae</taxon>
        <taxon>Microbulbifer</taxon>
    </lineage>
</organism>
<dbReference type="Proteomes" id="UP001055658">
    <property type="component" value="Chromosome"/>
</dbReference>
<dbReference type="EMBL" id="CP092418">
    <property type="protein sequence ID" value="USD21050.1"/>
    <property type="molecule type" value="Genomic_DNA"/>
</dbReference>
<accession>A0ABY4VAS8</accession>
<sequence length="297" mass="33373">MADIVVLAAPAVDAAHRNCVKHLFSMLRETLDDDWARLHCDTFPTVEALPGNTQRVFEDMRKCEVDSLRARKFLLNTLAENSAQLGDIHSRSGLYERTQTAIYQTLQKAAAAAGDCAPVLLISHSASCISLSNYLWDAQRPSVNHGVWRDGGPAEVRKGSARERFLRLKTLSHWYTLGAGTPLWFGAKQRDQIQAVATASRGYQFRWKNFYHPNDLLGWPLKPLSPSYNQAVFRDYATRPLSDPDNALAGPQLLPPEDYWRNELVWEQLSKDLSTLLQNTKPKADASAQRSRRAVAV</sequence>